<comment type="caution">
    <text evidence="4">The sequence shown here is derived from an EMBL/GenBank/DDBJ whole genome shotgun (WGS) entry which is preliminary data.</text>
</comment>
<feature type="transmembrane region" description="Helical" evidence="2">
    <location>
        <begin position="435"/>
        <end position="459"/>
    </location>
</feature>
<keyword evidence="2" id="KW-1133">Transmembrane helix</keyword>
<feature type="compositionally biased region" description="Pro residues" evidence="1">
    <location>
        <begin position="32"/>
        <end position="48"/>
    </location>
</feature>
<protein>
    <submittedName>
        <fullName evidence="4">Uncharacterized protein</fullName>
    </submittedName>
</protein>
<accession>A0ABW3FSN3</accession>
<dbReference type="RefSeq" id="WP_345600626.1">
    <property type="nucleotide sequence ID" value="NZ_BAABLT010000011.1"/>
</dbReference>
<feature type="region of interest" description="Disordered" evidence="1">
    <location>
        <begin position="20"/>
        <end position="57"/>
    </location>
</feature>
<organism evidence="4 5">
    <name type="scientific">Saccharopolyspora rosea</name>
    <dbReference type="NCBI Taxonomy" id="524884"/>
    <lineage>
        <taxon>Bacteria</taxon>
        <taxon>Bacillati</taxon>
        <taxon>Actinomycetota</taxon>
        <taxon>Actinomycetes</taxon>
        <taxon>Pseudonocardiales</taxon>
        <taxon>Pseudonocardiaceae</taxon>
        <taxon>Saccharopolyspora</taxon>
    </lineage>
</organism>
<gene>
    <name evidence="4" type="ORF">ACFQ16_13985</name>
</gene>
<evidence type="ECO:0000256" key="2">
    <source>
        <dbReference type="SAM" id="Phobius"/>
    </source>
</evidence>
<sequence>MRAVRRFAVCTAVSLAVGTWGPPVASGESEPPTTPIPAPEDPGQPPASMPTTAPGPVVADAGTMVGIVRLLPNTVPTDSIVQDPDFQKKLPKQAVAEFGMGRAIAQANSTAFFAHERATAEASPFGAALFGKAPQTPGSVVQTALPDHPQPTTEGLQPPPSPADQVVHPSAMTGSAQARWDEQLGPCVQPIADARMSLGGVSAVNALPSTAGDDALQRLGGLLDGKAPTTDGRGSLLHVPDAIQAHSTVRLADVPGQHGKAVQATSSMQVAGVRLFAGTPQEVRIDVVSAPRLTATATGDPGSSTVDYQAPVLRVSRGGRVLGTLDAANRQLDVPNVLDLGVLRLSAGELKKDVVGTEVRAGSELFDLQVLRGHPIGVPTSLVQVSFGEQVARASAPQGGVVCGGSAAPGPAPAAPPAAGPARQVTEPLALTSGAYYAVPLFWTGTGLLVLGSILVAALPRRRRP</sequence>
<keyword evidence="3" id="KW-0732">Signal</keyword>
<evidence type="ECO:0000256" key="3">
    <source>
        <dbReference type="SAM" id="SignalP"/>
    </source>
</evidence>
<feature type="chain" id="PRO_5047186929" evidence="3">
    <location>
        <begin position="26"/>
        <end position="465"/>
    </location>
</feature>
<reference evidence="5" key="1">
    <citation type="journal article" date="2019" name="Int. J. Syst. Evol. Microbiol.">
        <title>The Global Catalogue of Microorganisms (GCM) 10K type strain sequencing project: providing services to taxonomists for standard genome sequencing and annotation.</title>
        <authorList>
            <consortium name="The Broad Institute Genomics Platform"/>
            <consortium name="The Broad Institute Genome Sequencing Center for Infectious Disease"/>
            <person name="Wu L."/>
            <person name="Ma J."/>
        </authorList>
    </citation>
    <scope>NUCLEOTIDE SEQUENCE [LARGE SCALE GENOMIC DNA]</scope>
    <source>
        <strain evidence="5">CCUG 56401</strain>
    </source>
</reference>
<dbReference type="EMBL" id="JBHTIW010000009">
    <property type="protein sequence ID" value="MFD0920858.1"/>
    <property type="molecule type" value="Genomic_DNA"/>
</dbReference>
<dbReference type="Proteomes" id="UP001597018">
    <property type="component" value="Unassembled WGS sequence"/>
</dbReference>
<evidence type="ECO:0000313" key="5">
    <source>
        <dbReference type="Proteomes" id="UP001597018"/>
    </source>
</evidence>
<proteinExistence type="predicted"/>
<feature type="signal peptide" evidence="3">
    <location>
        <begin position="1"/>
        <end position="25"/>
    </location>
</feature>
<name>A0ABW3FSN3_9PSEU</name>
<keyword evidence="5" id="KW-1185">Reference proteome</keyword>
<keyword evidence="2" id="KW-0472">Membrane</keyword>
<feature type="region of interest" description="Disordered" evidence="1">
    <location>
        <begin position="142"/>
        <end position="166"/>
    </location>
</feature>
<evidence type="ECO:0000313" key="4">
    <source>
        <dbReference type="EMBL" id="MFD0920858.1"/>
    </source>
</evidence>
<evidence type="ECO:0000256" key="1">
    <source>
        <dbReference type="SAM" id="MobiDB-lite"/>
    </source>
</evidence>
<keyword evidence="2" id="KW-0812">Transmembrane</keyword>